<dbReference type="InterPro" id="IPR019960">
    <property type="entry name" value="T1SS_VCA0849"/>
</dbReference>
<dbReference type="Gene3D" id="2.60.40.10">
    <property type="entry name" value="Immunoglobulins"/>
    <property type="match status" value="1"/>
</dbReference>
<feature type="region of interest" description="Disordered" evidence="1">
    <location>
        <begin position="1153"/>
        <end position="1183"/>
    </location>
</feature>
<dbReference type="EMBL" id="JBHSDY010000002">
    <property type="protein sequence ID" value="MFC4297050.1"/>
    <property type="molecule type" value="Genomic_DNA"/>
</dbReference>
<dbReference type="InterPro" id="IPR010221">
    <property type="entry name" value="VCBS_dom"/>
</dbReference>
<feature type="region of interest" description="Disordered" evidence="1">
    <location>
        <begin position="827"/>
        <end position="855"/>
    </location>
</feature>
<dbReference type="InterPro" id="IPR018511">
    <property type="entry name" value="Hemolysin-typ_Ca-bd_CS"/>
</dbReference>
<evidence type="ECO:0000259" key="2">
    <source>
        <dbReference type="PROSITE" id="PS50234"/>
    </source>
</evidence>
<evidence type="ECO:0000313" key="3">
    <source>
        <dbReference type="EMBL" id="MFC4297050.1"/>
    </source>
</evidence>
<dbReference type="NCBIfam" id="TIGR01965">
    <property type="entry name" value="VCBS_repeat"/>
    <property type="match status" value="3"/>
</dbReference>
<dbReference type="InterPro" id="IPR002035">
    <property type="entry name" value="VWF_A"/>
</dbReference>
<dbReference type="SUPFAM" id="SSF51120">
    <property type="entry name" value="beta-Roll"/>
    <property type="match status" value="1"/>
</dbReference>
<keyword evidence="4" id="KW-1185">Reference proteome</keyword>
<dbReference type="Proteomes" id="UP001595756">
    <property type="component" value="Unassembled WGS sequence"/>
</dbReference>
<comment type="caution">
    <text evidence="3">The sequence shown here is derived from an EMBL/GenBank/DDBJ whole genome shotgun (WGS) entry which is preliminary data.</text>
</comment>
<dbReference type="NCBIfam" id="TIGR03661">
    <property type="entry name" value="T1SS_VCA0849"/>
    <property type="match status" value="1"/>
</dbReference>
<dbReference type="Pfam" id="PF17803">
    <property type="entry name" value="Cadherin_4"/>
    <property type="match status" value="1"/>
</dbReference>
<name>A0ABV8RVY6_9BURK</name>
<feature type="domain" description="VWFA" evidence="2">
    <location>
        <begin position="2613"/>
        <end position="2860"/>
    </location>
</feature>
<dbReference type="InterPro" id="IPR047777">
    <property type="entry name" value="LapA-like_RM"/>
</dbReference>
<organism evidence="3 4">
    <name type="scientific">Castellaniella hirudinis</name>
    <dbReference type="NCBI Taxonomy" id="1144617"/>
    <lineage>
        <taxon>Bacteria</taxon>
        <taxon>Pseudomonadati</taxon>
        <taxon>Pseudomonadota</taxon>
        <taxon>Betaproteobacteria</taxon>
        <taxon>Burkholderiales</taxon>
        <taxon>Alcaligenaceae</taxon>
        <taxon>Castellaniella</taxon>
    </lineage>
</organism>
<sequence>MATDTVLITHVTGQAWMRASDGTMIALHEGMRVPVNAHILTNEGASVTLQANGVPPVIIGQNTDMLVTDDLAAAQPQPADNAVTPPADTVADQVLAALDAGQDPFAILDPTAATLTGGGGGGDSFTRLAGITEATTPLALAYPRLGLETPEFVLLGGAAAGDDAVAVSAPLIPAGPTLNIPDQNDQPEGDGPGVRPGTVSLFENNTYQPQPGGNPAPFAMAVASDAGDHTGAQGHFSFSAAAGLNRLEFSFAPEAGEAPTQVVTAAQLAALALPGAEPIVIDTDLGLLHLTAYHPDTGTIDYTYWSDGAVTHPEDALIFPGTGQQYVLDSIGITVVDNYDPPRTATGQIDAAIVDTAPVAQPDEASVTEDGVTSVEGNVIEGTGAGHEGADTRGADAVSVTGVTHGDTSGADVSGGEGTVIKGTYGDLTLNDDGSYTYKLVTDPADERHADVQKLGEGQKESDVFSYTLTDADGDTSTTTLTIKVTGTNDAPTITFGNDGADASTAVSEEGLPAHPLGHIIGAGNPHGAGLPDDHHAPGSTDTTDDAKSSGHFTVADVDGDPLTVTLGLLNPDPGLTSDGQTVRWSLSPDGQILTGHIGHGFGARDVIKITLTKESDGHYQYDVKLLEPVDHPLQGEDALGLVVPINVYDGHDTTKGELKVSIEDDSPQAAADFSRLLVQGDEGWAGLRGGDVLLNDRFGADGGDSHGHAFAWNSNDASEVNAQGEPVDGGDTLSQYGQLILGPAGIWSFQLDNTSAHTQGLGEGEVKTFTVSYTITDNDGDTSTSTLTVKIEGRNDRPTITFDDTGKAEGNAFVSEEGLGAGLLPLHGNGLPDEQGTPGDHSDSAHTSGSFQVRDADAHDTLTVKLSTAGLPDDLYSGGQKISWALDGDHTLVGSVPNPLDPMGFLHLPRIPVIEVKLSGPDGDGNYSYTVDLLAPVKHPIAGEGAAGEDVLDLKVPVIVTDSSGTATNSTTGYLNVHVEDDSPKAVNVDGGTLIESSEGSIHGTHLEGNVIANLLAGKVFNDVDSAGWGADGPKGGLSSILSGHLVTWGDPAAAADDGGDLLSNYGTLQVNPNGTWSFNLDNSLGATQALAQGETRTFTIDYTLTDSDGDTSTAHLTIKIEGTNDKPTITFGNDGDDAKAVVSEEGLTRDAGNYDNGIKDGPDDAIGNDTLSGDKTDSPTASGTFTVADVDTALSNVSVSLGDGSGVVATRDVGGAVQALTSHGQPLQWESAADGHTLSGYVMIDGVRQDIIEITLVQGATDGQPNGHYTYTVDLKGAIDHPITEGAAEDVLNLNIPITVSDGQGGVTESAITVRVEDDSPQTYDSDVAQASSANIPNVYVGTVDFTTNGTRDGDSDLGMKFTGTGDAEITVSAQGFKSAADVGLEDAKVFQDGNGVGVASTADPYHTLPGEIDYRVLENGTANSETLTVRLPDGKVAYSAQVEFSMFFGGEKESGVVEFWRGGEKVGEQSFSSTDPDGNYVSGLLHTDTFGAFDTLVFKATDNGNGKDNRGDNSDFGIKTITFDGPPPGAVVHAGGDLNFAYGADGAGGLAWAAAAQALYVGADAAHLTQLILTPNEGGTVLTGTYGDAGTVAFQLILTQNGSWEYFGYQTLRGADGKPVETLPFGYIVKDADGDPTPGTVTIGMPVAAPTISVTDSMVTDEALAHGNPDDTNGQYPTPSPYPYPDQASEQTATGSLILGDPDTPVSSLVVSLGANVTASWGYADATQSSGINTGDFSAGNPLQSHGQPVSWALVGGTLVAYTGNDETNESSWVIKVELTKTDGVVTGYEVTQLQPLDHQGHDQEDIIDLKIPVSVFDPTSGKSDTADIIVRIEDDSPILLKGPNDADFDRSTIVDVQNGEGAATGDLGISVGADFENATVAITGKDGASLNGQPVTAHVGDADVQLTSDGTNLVWVAKDDGSVIAVKEGDASQTAVLTITPSLTGGAGDHGSYTVTVQGVIDPLPAAAASESHTQDFTFSGIADGVYNQITLGADGPFTVNLSAADANRPGQTIDPYIAYGKLGVTVHGDGNNFINHDGGSAESLTFTFNPNGGNQITHVEFTTFDLQAGERVSVIVNGDTAHPITIIPSADGASIVIDVKDLPAGMNATEITSVTLSGANNATVYAITGMSVGYETVTSGSSTDTDITLDLGAVVTDGDGDSVNTGIEINLKGLTEQPPTVESSEISANEDTIIGLNWDSFHVANGGDDPAVSITSLPEHGVLQYSTNGTDWFNVKAGDQFKESDLSSGTSLRFVPEPNQSGGVTGDSANDYAQLGYRAVGSDGNPVGDTATLSIDITPVADAPVLHFSLSEPVITEGSKTTLVEFGDKSFSIGPDGNIVDDMPTIDYPNSDQNQGTNTIQGTKYSNIFVVDGDIKEASNGADGKIDGKKGYDVVYFTKDRDQYEIDYPHKNDQWDYKVTDRSTGAYIELKSIEALVFGDGKTIGDDIKTTTHTTDGHATYDVNLSAALSDTDGSEHLTPITIKGLPDGASFVDGDGQLVGTAGAGHTWTFPAGTDLSDLHLTAPTGSGGGAPDLSGLTASVTSVESANSDEATTTVPATIDHYTETVGTSGNDTLPSSGSGADSHDVLIGDPGGMVPGEPVPGGNYNVALLVDLSYSMQENNAGKNGKDIDRLAIAKQALEGFADKLAAHDGELIVTLIGFGSRAATPVTVVLNGDDEAGNLAKLKHAIDNLTVSSVNPGYYTNYEAAFQAAEQWFGKTTGAGVHAKDGYGNLTFFLTDGDPTMTNSPHPGHGSYETETYTHDMKAGIDAYKSLLTHTGTDVYAIGIGAGVSENQLRFFDNTTESGSTTLGSIVMDDSGNPNSGSKTTLTGQVGEVTIVDDSKDDSMQALLNALDKGFQDSTHAGAGADTLYGGNGNDILFGDELNVAWLDWAGKDKPADETLNNLDVLKDYLTQAHDGVAPSNAQVYEFIQANLEKFGASDPSDHNDKLFGGDGDDVLFGQGGNDELHGGAGHDVLYGGSGNDVLHGGAGNDTLIGGDGHDTFVWTLGDQWADGGHGPVTGPIPVDTITDFGKGDTYGIQGDTDKSHQDVLDLSQLLQGEQAHLTVGVDGTVSGDLTQYLHISKDGDNAVINVSSHGTLNAAGNGYDQQIVLEGRADLTTGHDLASPEGQASLINSLIQQGKLNVDHNS</sequence>
<dbReference type="Gene3D" id="2.150.10.10">
    <property type="entry name" value="Serralysin-like metalloprotease, C-terminal"/>
    <property type="match status" value="1"/>
</dbReference>
<feature type="region of interest" description="Disordered" evidence="1">
    <location>
        <begin position="526"/>
        <end position="551"/>
    </location>
</feature>
<dbReference type="Pfam" id="PF00353">
    <property type="entry name" value="HemolysinCabind"/>
    <property type="match status" value="2"/>
</dbReference>
<dbReference type="InterPro" id="IPR001343">
    <property type="entry name" value="Hemolysn_Ca-bd"/>
</dbReference>
<evidence type="ECO:0000256" key="1">
    <source>
        <dbReference type="SAM" id="MobiDB-lite"/>
    </source>
</evidence>
<dbReference type="CDD" id="cd00198">
    <property type="entry name" value="vWFA"/>
    <property type="match status" value="1"/>
</dbReference>
<dbReference type="InterPro" id="IPR036465">
    <property type="entry name" value="vWFA_dom_sf"/>
</dbReference>
<dbReference type="InterPro" id="IPR013783">
    <property type="entry name" value="Ig-like_fold"/>
</dbReference>
<evidence type="ECO:0000313" key="4">
    <source>
        <dbReference type="Proteomes" id="UP001595756"/>
    </source>
</evidence>
<dbReference type="Gene3D" id="3.40.50.410">
    <property type="entry name" value="von Willebrand factor, type A domain"/>
    <property type="match status" value="1"/>
</dbReference>
<reference evidence="4" key="1">
    <citation type="journal article" date="2019" name="Int. J. Syst. Evol. Microbiol.">
        <title>The Global Catalogue of Microorganisms (GCM) 10K type strain sequencing project: providing services to taxonomists for standard genome sequencing and annotation.</title>
        <authorList>
            <consortium name="The Broad Institute Genomics Platform"/>
            <consortium name="The Broad Institute Genome Sequencing Center for Infectious Disease"/>
            <person name="Wu L."/>
            <person name="Ma J."/>
        </authorList>
    </citation>
    <scope>NUCLEOTIDE SEQUENCE [LARGE SCALE GENOMIC DNA]</scope>
    <source>
        <strain evidence="4">CGMCC 1.19029</strain>
    </source>
</reference>
<proteinExistence type="predicted"/>
<accession>A0ABV8RVY6</accession>
<dbReference type="InterPro" id="IPR011049">
    <property type="entry name" value="Serralysin-like_metalloprot_C"/>
</dbReference>
<dbReference type="SMART" id="SM00327">
    <property type="entry name" value="VWA"/>
    <property type="match status" value="1"/>
</dbReference>
<dbReference type="PRINTS" id="PR00313">
    <property type="entry name" value="CABNDNGRPT"/>
</dbReference>
<dbReference type="InterPro" id="IPR040853">
    <property type="entry name" value="RapA2_cadherin-like"/>
</dbReference>
<feature type="region of interest" description="Disordered" evidence="1">
    <location>
        <begin position="176"/>
        <end position="201"/>
    </location>
</feature>
<feature type="region of interest" description="Disordered" evidence="1">
    <location>
        <begin position="1666"/>
        <end position="1692"/>
    </location>
</feature>
<protein>
    <submittedName>
        <fullName evidence="3">Retention module-containing protein</fullName>
    </submittedName>
</protein>
<dbReference type="Pfam" id="PF00092">
    <property type="entry name" value="VWA"/>
    <property type="match status" value="1"/>
</dbReference>
<dbReference type="SUPFAM" id="SSF53300">
    <property type="entry name" value="vWA-like"/>
    <property type="match status" value="1"/>
</dbReference>
<dbReference type="RefSeq" id="WP_376811615.1">
    <property type="nucleotide sequence ID" value="NZ_JBHSDY010000002.1"/>
</dbReference>
<dbReference type="NCBIfam" id="NF033682">
    <property type="entry name" value="retention_LapA"/>
    <property type="match status" value="1"/>
</dbReference>
<dbReference type="PROSITE" id="PS50234">
    <property type="entry name" value="VWFA"/>
    <property type="match status" value="1"/>
</dbReference>
<gene>
    <name evidence="3" type="ORF">ACFO0J_03220</name>
</gene>
<dbReference type="PROSITE" id="PS00330">
    <property type="entry name" value="HEMOLYSIN_CALCIUM"/>
    <property type="match status" value="3"/>
</dbReference>